<name>A0A8U0U287_SALNM</name>
<feature type="transmembrane region" description="Helical" evidence="15">
    <location>
        <begin position="673"/>
        <end position="696"/>
    </location>
</feature>
<protein>
    <submittedName>
        <fullName evidence="21">Adhesion G protein-coupled receptor E5-like</fullName>
    </submittedName>
</protein>
<dbReference type="FunFam" id="1.20.1070.10:FF:000136">
    <property type="entry name" value="Adhesion G protein-coupled receptor E5"/>
    <property type="match status" value="1"/>
</dbReference>
<dbReference type="InterPro" id="IPR017981">
    <property type="entry name" value="GPCR_2-like_7TM"/>
</dbReference>
<evidence type="ECO:0000256" key="16">
    <source>
        <dbReference type="SAM" id="SignalP"/>
    </source>
</evidence>
<evidence type="ECO:0000259" key="19">
    <source>
        <dbReference type="PROSITE" id="PS50261"/>
    </source>
</evidence>
<feature type="transmembrane region" description="Helical" evidence="15">
    <location>
        <begin position="532"/>
        <end position="555"/>
    </location>
</feature>
<reference evidence="21" key="1">
    <citation type="submission" date="2025-08" db="UniProtKB">
        <authorList>
            <consortium name="RefSeq"/>
        </authorList>
    </citation>
    <scope>IDENTIFICATION</scope>
    <source>
        <tissue evidence="21">White muscle</tissue>
    </source>
</reference>
<keyword evidence="5 16" id="KW-0732">Signal</keyword>
<evidence type="ECO:0000313" key="21">
    <source>
        <dbReference type="RefSeq" id="XP_038837048.1"/>
    </source>
</evidence>
<dbReference type="Pfam" id="PF07645">
    <property type="entry name" value="EGF_CA"/>
    <property type="match status" value="3"/>
</dbReference>
<feature type="signal peptide" evidence="16">
    <location>
        <begin position="1"/>
        <end position="23"/>
    </location>
</feature>
<dbReference type="Gene3D" id="2.60.220.50">
    <property type="match status" value="1"/>
</dbReference>
<dbReference type="GO" id="GO:0004930">
    <property type="term" value="F:G protein-coupled receptor activity"/>
    <property type="evidence" value="ECO:0007669"/>
    <property type="project" value="InterPro"/>
</dbReference>
<evidence type="ECO:0000256" key="6">
    <source>
        <dbReference type="ARBA" id="ARBA00022737"/>
    </source>
</evidence>
<dbReference type="Proteomes" id="UP000808372">
    <property type="component" value="Chromosome 41"/>
</dbReference>
<keyword evidence="3 13" id="KW-0245">EGF-like domain</keyword>
<evidence type="ECO:0000256" key="15">
    <source>
        <dbReference type="SAM" id="Phobius"/>
    </source>
</evidence>
<gene>
    <name evidence="21" type="primary">LOC120034528</name>
</gene>
<dbReference type="GO" id="GO:0030855">
    <property type="term" value="P:epithelial cell differentiation"/>
    <property type="evidence" value="ECO:0007669"/>
    <property type="project" value="UniProtKB-ARBA"/>
</dbReference>
<dbReference type="InterPro" id="IPR057244">
    <property type="entry name" value="GAIN_B"/>
</dbReference>
<dbReference type="PRINTS" id="PR00249">
    <property type="entry name" value="GPCRSECRETIN"/>
</dbReference>
<keyword evidence="8" id="KW-0130">Cell adhesion</keyword>
<dbReference type="InterPro" id="IPR018097">
    <property type="entry name" value="EGF_Ca-bd_CS"/>
</dbReference>
<evidence type="ECO:0000256" key="10">
    <source>
        <dbReference type="ARBA" id="ARBA00023136"/>
    </source>
</evidence>
<dbReference type="PROSITE" id="PS00010">
    <property type="entry name" value="ASX_HYDROXYL"/>
    <property type="match status" value="3"/>
</dbReference>
<evidence type="ECO:0000256" key="11">
    <source>
        <dbReference type="ARBA" id="ARBA00023157"/>
    </source>
</evidence>
<keyword evidence="10 15" id="KW-0472">Membrane</keyword>
<dbReference type="GeneID" id="120034528"/>
<keyword evidence="7" id="KW-0106">Calcium</keyword>
<evidence type="ECO:0000256" key="4">
    <source>
        <dbReference type="ARBA" id="ARBA00022692"/>
    </source>
</evidence>
<dbReference type="PROSITE" id="PS50221">
    <property type="entry name" value="GAIN_B"/>
    <property type="match status" value="1"/>
</dbReference>
<feature type="region of interest" description="Disordered" evidence="14">
    <location>
        <begin position="794"/>
        <end position="819"/>
    </location>
</feature>
<dbReference type="InterPro" id="IPR049883">
    <property type="entry name" value="NOTCH1_EGF-like"/>
</dbReference>
<dbReference type="AlphaFoldDB" id="A0A8U0U287"/>
<dbReference type="CDD" id="cd00054">
    <property type="entry name" value="EGF_CA"/>
    <property type="match status" value="3"/>
</dbReference>
<keyword evidence="11" id="KW-1015">Disulfide bond</keyword>
<comment type="caution">
    <text evidence="13">Lacks conserved residue(s) required for the propagation of feature annotation.</text>
</comment>
<evidence type="ECO:0000256" key="1">
    <source>
        <dbReference type="ARBA" id="ARBA00004651"/>
    </source>
</evidence>
<evidence type="ECO:0000256" key="2">
    <source>
        <dbReference type="ARBA" id="ARBA00022475"/>
    </source>
</evidence>
<dbReference type="Gene3D" id="2.10.25.10">
    <property type="entry name" value="Laminin"/>
    <property type="match status" value="3"/>
</dbReference>
<evidence type="ECO:0000256" key="9">
    <source>
        <dbReference type="ARBA" id="ARBA00022989"/>
    </source>
</evidence>
<keyword evidence="4 15" id="KW-0812">Transmembrane</keyword>
<feature type="chain" id="PRO_5035881088" evidence="16">
    <location>
        <begin position="24"/>
        <end position="819"/>
    </location>
</feature>
<evidence type="ECO:0000256" key="14">
    <source>
        <dbReference type="SAM" id="MobiDB-lite"/>
    </source>
</evidence>
<feature type="domain" description="GAIN-B" evidence="18">
    <location>
        <begin position="373"/>
        <end position="525"/>
    </location>
</feature>
<organism evidence="20 21">
    <name type="scientific">Salvelinus namaycush</name>
    <name type="common">Lake trout</name>
    <name type="synonym">Salmo namaycush</name>
    <dbReference type="NCBI Taxonomy" id="8040"/>
    <lineage>
        <taxon>Eukaryota</taxon>
        <taxon>Metazoa</taxon>
        <taxon>Chordata</taxon>
        <taxon>Craniata</taxon>
        <taxon>Vertebrata</taxon>
        <taxon>Euteleostomi</taxon>
        <taxon>Actinopterygii</taxon>
        <taxon>Neopterygii</taxon>
        <taxon>Teleostei</taxon>
        <taxon>Protacanthopterygii</taxon>
        <taxon>Salmoniformes</taxon>
        <taxon>Salmonidae</taxon>
        <taxon>Salmoninae</taxon>
        <taxon>Salvelinus</taxon>
    </lineage>
</organism>
<dbReference type="SMART" id="SM00179">
    <property type="entry name" value="EGF_CA"/>
    <property type="match status" value="4"/>
</dbReference>
<keyword evidence="2" id="KW-1003">Cell membrane</keyword>
<dbReference type="GO" id="GO:0007166">
    <property type="term" value="P:cell surface receptor signaling pathway"/>
    <property type="evidence" value="ECO:0007669"/>
    <property type="project" value="InterPro"/>
</dbReference>
<keyword evidence="12" id="KW-0325">Glycoprotein</keyword>
<feature type="domain" description="EGF-like" evidence="17">
    <location>
        <begin position="149"/>
        <end position="187"/>
    </location>
</feature>
<dbReference type="GO" id="GO:0007155">
    <property type="term" value="P:cell adhesion"/>
    <property type="evidence" value="ECO:0007669"/>
    <property type="project" value="UniProtKB-KW"/>
</dbReference>
<evidence type="ECO:0000256" key="13">
    <source>
        <dbReference type="PROSITE-ProRule" id="PRU00076"/>
    </source>
</evidence>
<dbReference type="Gene3D" id="1.20.1070.10">
    <property type="entry name" value="Rhodopsin 7-helix transmembrane proteins"/>
    <property type="match status" value="1"/>
</dbReference>
<dbReference type="GO" id="GO:0007189">
    <property type="term" value="P:adenylate cyclase-activating G protein-coupled receptor signaling pathway"/>
    <property type="evidence" value="ECO:0007669"/>
    <property type="project" value="TreeGrafter"/>
</dbReference>
<feature type="domain" description="EGF-like" evidence="17">
    <location>
        <begin position="98"/>
        <end position="136"/>
    </location>
</feature>
<dbReference type="Pfam" id="PF00002">
    <property type="entry name" value="7tm_2"/>
    <property type="match status" value="1"/>
</dbReference>
<dbReference type="InterPro" id="IPR000152">
    <property type="entry name" value="EGF-type_Asp/Asn_hydroxyl_site"/>
</dbReference>
<feature type="domain" description="EGF-like" evidence="17">
    <location>
        <begin position="221"/>
        <end position="265"/>
    </location>
</feature>
<dbReference type="SMART" id="SM00181">
    <property type="entry name" value="EGF"/>
    <property type="match status" value="4"/>
</dbReference>
<feature type="transmembrane region" description="Helical" evidence="15">
    <location>
        <begin position="747"/>
        <end position="769"/>
    </location>
</feature>
<dbReference type="InterPro" id="IPR000203">
    <property type="entry name" value="GPS"/>
</dbReference>
<dbReference type="PANTHER" id="PTHR12011:SF433">
    <property type="entry name" value="ADHESION G PROTEIN-COUPLED RECEPTOR E1-LIKE-RELATED"/>
    <property type="match status" value="1"/>
</dbReference>
<evidence type="ECO:0000256" key="7">
    <source>
        <dbReference type="ARBA" id="ARBA00022837"/>
    </source>
</evidence>
<sequence>MTGRLHLLILALHLAPLMEHVSGCRPGFSKNGKDCIDEDECNPPSDYYDDDPVTPQICGENAACINTEGSFYCQCALGFRSSSQRMNFTAASPEKCIDINECSENKDTCCPNAECHNVLGSYSCICNEGFVSSTGAESFTFGQRATCEDRNECVDDSTICGKHTQCVNTAGSYSCVCNPGFGLKSGKAQFTENGESCEEITDQKATTDQTATTDSEDAQGAKDLCKINRFICGGNGTCHNAANSGHRCACHAGFTNYGDPQGRCTELNCDTFASEKHLKMVIPGLQDAVALMRTSCLELSESNTAEQVDGEALLETLLSAIDRLLSRGPLNNNKEVSVLLDLVETALRIIGPLLKHPETRRFKTHTEVELLVQRNASSPQGPLTLSSTHAQLDSHWETAAGDTSYPGFATVSLLSYKGLETSTNNSFSGLKAQEGHSFQINSKVVTATISNKDTSFLKEPVTFTFSHLKESDEGSYTCVYWDAELGEGTWSDRGCFLLQSNATHTVCSCYHLSSFAVLMALYEFKDTFQLQLITWVGLSLSLLCLFICILTFSLIRSIQSTRNTIHLHLCLSLFIANLIFLVGISRTESQAGCAVVAGLLHFFFLAAFCWMCLEGVQLFRMVVLVFNTTFRPLYMMAGGYGVPAVIVAISALANAKGYGTERHCWLNLEDGFIWSFFGPVCIIIMVNVFFFLITMWKLAQKFSSLNPDLDKLRKIKAFTITAVAQLCVLGTMWIFGCFQFEESPLAMSYLFTILNSLQGVLVFLMHCLLSKQVREEYGKILDSVCALQKKKYSEFSSNQSSNSKSQTSKSTQKTGESQI</sequence>
<feature type="transmembrane region" description="Helical" evidence="15">
    <location>
        <begin position="567"/>
        <end position="585"/>
    </location>
</feature>
<feature type="transmembrane region" description="Helical" evidence="15">
    <location>
        <begin position="717"/>
        <end position="735"/>
    </location>
</feature>
<dbReference type="FunFam" id="2.10.25.10:FF:000038">
    <property type="entry name" value="Fibrillin 2"/>
    <property type="match status" value="2"/>
</dbReference>
<dbReference type="InterPro" id="IPR003056">
    <property type="entry name" value="GPCR_2_ADGRE2_ADGRE5"/>
</dbReference>
<dbReference type="GO" id="GO:0005886">
    <property type="term" value="C:plasma membrane"/>
    <property type="evidence" value="ECO:0007669"/>
    <property type="project" value="UniProtKB-SubCell"/>
</dbReference>
<feature type="transmembrane region" description="Helical" evidence="15">
    <location>
        <begin position="633"/>
        <end position="653"/>
    </location>
</feature>
<dbReference type="InterPro" id="IPR000832">
    <property type="entry name" value="GPCR_2_secretin-like"/>
</dbReference>
<evidence type="ECO:0000313" key="20">
    <source>
        <dbReference type="Proteomes" id="UP000808372"/>
    </source>
</evidence>
<feature type="domain" description="EGF-like" evidence="17">
    <location>
        <begin position="49"/>
        <end position="85"/>
    </location>
</feature>
<dbReference type="InterPro" id="IPR000742">
    <property type="entry name" value="EGF"/>
</dbReference>
<accession>A0A8U0U287</accession>
<evidence type="ECO:0000256" key="8">
    <source>
        <dbReference type="ARBA" id="ARBA00022889"/>
    </source>
</evidence>
<dbReference type="PROSITE" id="PS50026">
    <property type="entry name" value="EGF_3"/>
    <property type="match status" value="4"/>
</dbReference>
<dbReference type="SUPFAM" id="SSF81321">
    <property type="entry name" value="Family A G protein-coupled receptor-like"/>
    <property type="match status" value="1"/>
</dbReference>
<evidence type="ECO:0000256" key="3">
    <source>
        <dbReference type="ARBA" id="ARBA00022536"/>
    </source>
</evidence>
<keyword evidence="9 15" id="KW-1133">Transmembrane helix</keyword>
<feature type="transmembrane region" description="Helical" evidence="15">
    <location>
        <begin position="591"/>
        <end position="613"/>
    </location>
</feature>
<dbReference type="PANTHER" id="PTHR12011">
    <property type="entry name" value="ADHESION G-PROTEIN COUPLED RECEPTOR"/>
    <property type="match status" value="1"/>
</dbReference>
<dbReference type="RefSeq" id="XP_038837048.1">
    <property type="nucleotide sequence ID" value="XM_038981120.1"/>
</dbReference>
<dbReference type="PROSITE" id="PS01187">
    <property type="entry name" value="EGF_CA"/>
    <property type="match status" value="2"/>
</dbReference>
<dbReference type="PRINTS" id="PR01278">
    <property type="entry name" value="CD97PROTEIN"/>
</dbReference>
<evidence type="ECO:0000256" key="12">
    <source>
        <dbReference type="ARBA" id="ARBA00023180"/>
    </source>
</evidence>
<keyword evidence="20" id="KW-1185">Reference proteome</keyword>
<evidence type="ECO:0000259" key="18">
    <source>
        <dbReference type="PROSITE" id="PS50221"/>
    </source>
</evidence>
<dbReference type="InterPro" id="IPR001881">
    <property type="entry name" value="EGF-like_Ca-bd_dom"/>
</dbReference>
<feature type="domain" description="G-protein coupled receptors family 2 profile 2" evidence="19">
    <location>
        <begin position="530"/>
        <end position="770"/>
    </location>
</feature>
<dbReference type="SUPFAM" id="SSF57196">
    <property type="entry name" value="EGF/Laminin"/>
    <property type="match status" value="3"/>
</dbReference>
<comment type="subcellular location">
    <subcellularLocation>
        <location evidence="1">Cell membrane</location>
        <topology evidence="1">Multi-pass membrane protein</topology>
    </subcellularLocation>
</comment>
<feature type="compositionally biased region" description="Low complexity" evidence="14">
    <location>
        <begin position="796"/>
        <end position="819"/>
    </location>
</feature>
<dbReference type="KEGG" id="snh:120034528"/>
<dbReference type="PROSITE" id="PS50261">
    <property type="entry name" value="G_PROTEIN_RECEP_F2_4"/>
    <property type="match status" value="1"/>
</dbReference>
<dbReference type="InterPro" id="IPR046338">
    <property type="entry name" value="GAIN_dom_sf"/>
</dbReference>
<dbReference type="SMART" id="SM00303">
    <property type="entry name" value="GPS"/>
    <property type="match status" value="1"/>
</dbReference>
<evidence type="ECO:0000259" key="17">
    <source>
        <dbReference type="PROSITE" id="PS50026"/>
    </source>
</evidence>
<dbReference type="GO" id="GO:0005509">
    <property type="term" value="F:calcium ion binding"/>
    <property type="evidence" value="ECO:0007669"/>
    <property type="project" value="InterPro"/>
</dbReference>
<dbReference type="CDD" id="cd15438">
    <property type="entry name" value="7tmB2_CD97"/>
    <property type="match status" value="1"/>
</dbReference>
<keyword evidence="6" id="KW-0677">Repeat</keyword>
<dbReference type="Pfam" id="PF01825">
    <property type="entry name" value="GPS"/>
    <property type="match status" value="1"/>
</dbReference>
<proteinExistence type="predicted"/>
<evidence type="ECO:0000256" key="5">
    <source>
        <dbReference type="ARBA" id="ARBA00022729"/>
    </source>
</evidence>